<sequence length="73" mass="8410">MAVLWDSFRNAHEFRATSSPVPGNEPEDLFPEVYDEEKEKKLIEDVLEDLAANCSGTFDIPEADELHAKRLFW</sequence>
<dbReference type="AlphaFoldDB" id="A0A183EWI1"/>
<dbReference type="Proteomes" id="UP000271098">
    <property type="component" value="Unassembled WGS sequence"/>
</dbReference>
<evidence type="ECO:0000313" key="1">
    <source>
        <dbReference type="EMBL" id="VDN44056.1"/>
    </source>
</evidence>
<name>A0A183EWI1_9BILA</name>
<protein>
    <submittedName>
        <fullName evidence="3">Rab3 GTPase-activating protein catalytic subunit</fullName>
    </submittedName>
</protein>
<accession>A0A183EWI1</accession>
<gene>
    <name evidence="1" type="ORF">GPUH_LOCUS25323</name>
</gene>
<evidence type="ECO:0000313" key="3">
    <source>
        <dbReference type="WBParaSite" id="GPUH_0002535201-mRNA-1"/>
    </source>
</evidence>
<proteinExistence type="predicted"/>
<evidence type="ECO:0000313" key="2">
    <source>
        <dbReference type="Proteomes" id="UP000271098"/>
    </source>
</evidence>
<reference evidence="1 2" key="2">
    <citation type="submission" date="2018-11" db="EMBL/GenBank/DDBJ databases">
        <authorList>
            <consortium name="Pathogen Informatics"/>
        </authorList>
    </citation>
    <scope>NUCLEOTIDE SEQUENCE [LARGE SCALE GENOMIC DNA]</scope>
</reference>
<organism evidence="3">
    <name type="scientific">Gongylonema pulchrum</name>
    <dbReference type="NCBI Taxonomy" id="637853"/>
    <lineage>
        <taxon>Eukaryota</taxon>
        <taxon>Metazoa</taxon>
        <taxon>Ecdysozoa</taxon>
        <taxon>Nematoda</taxon>
        <taxon>Chromadorea</taxon>
        <taxon>Rhabditida</taxon>
        <taxon>Spirurina</taxon>
        <taxon>Spiruromorpha</taxon>
        <taxon>Spiruroidea</taxon>
        <taxon>Gongylonematidae</taxon>
        <taxon>Gongylonema</taxon>
    </lineage>
</organism>
<keyword evidence="2" id="KW-1185">Reference proteome</keyword>
<dbReference type="EMBL" id="UYRT01104692">
    <property type="protein sequence ID" value="VDN44056.1"/>
    <property type="molecule type" value="Genomic_DNA"/>
</dbReference>
<dbReference type="WBParaSite" id="GPUH_0002535201-mRNA-1">
    <property type="protein sequence ID" value="GPUH_0002535201-mRNA-1"/>
    <property type="gene ID" value="GPUH_0002535201"/>
</dbReference>
<reference evidence="3" key="1">
    <citation type="submission" date="2016-06" db="UniProtKB">
        <authorList>
            <consortium name="WormBaseParasite"/>
        </authorList>
    </citation>
    <scope>IDENTIFICATION</scope>
</reference>